<dbReference type="OrthoDB" id="1805246at2"/>
<feature type="transmembrane region" description="Helical" evidence="2">
    <location>
        <begin position="753"/>
        <end position="770"/>
    </location>
</feature>
<feature type="transmembrane region" description="Helical" evidence="2">
    <location>
        <begin position="447"/>
        <end position="465"/>
    </location>
</feature>
<sequence length="779" mass="86506">MVTFLIVLIFLLFFGSLITLTVLGVMIYRLTRRVELLEQQGVDHVPKRQEHGGRSSARHSSTEVPVATGELFSHSQSSAGEEVNRVSPHTAQEEQSASPSARPSSSADRPPSFSGREDPAPSVLKEGWEMFIGGKLLNRIGALALFLGVAFFLKYAFDREWIHETVRVCLGGAAGGLLLFFGVRFHRKGMKVFSQGLIGGGIAILYVSVYAAHQFYGLISAFPALLLMTAVTGLAIRQALQFDSLAVSVLGWAGGFLTPFLLRAENTGEVGVYLYTTVIALGLLWVFIRRERWIPLYILTFLGVYFVWSVAASLSEEGGVASLFLTLYWGMFLALDSRAFSRRKEVDHRWMRQWAAGFNSAAFVIGMYAVWEWSGLAVWAAALPYILLQRRLAPTARSMAVQYELTAAALIAVGTAIQFSLEATLPLWSLEALLLTGYGLFRGKRPLIAAGLILFGVNGAVLLAADLAQTISLSAVIPFFNLRGLDYFTLAVAVVIAARWFDQRAEDQEAQRYRNGLHIGWSILLWILLTGETDRLYFGSSASTGPGMAESSLFPFCLVIAWALYSLFLAWAGGRFRLKVLRIASWVSLGLAAVTGGVWGWIPYMAIEEFVPLLNLRAGALLFLLVVVFIHFRLSAGETDSQDRWIAGVRLFLHLTGAVVLLCLITAETRDLFDRMILGWSTEGADQETLRALSNMQRLTLSGVWLFYSLALMGAGIWKKLQILRWMSILLFGMTILKIFIFDLSFLDTLYRIFSFIGLGLVLLGVSYLYQKYKHRFRI</sequence>
<feature type="transmembrane region" description="Helical" evidence="2">
    <location>
        <begin position="165"/>
        <end position="185"/>
    </location>
</feature>
<feature type="transmembrane region" description="Helical" evidence="2">
    <location>
        <begin position="729"/>
        <end position="747"/>
    </location>
</feature>
<accession>A0A235B9E4</accession>
<feature type="transmembrane region" description="Helical" evidence="2">
    <location>
        <begin position="361"/>
        <end position="387"/>
    </location>
</feature>
<protein>
    <recommendedName>
        <fullName evidence="5">DUF2339 domain-containing protein</fullName>
    </recommendedName>
</protein>
<feature type="transmembrane region" description="Helical" evidence="2">
    <location>
        <begin position="270"/>
        <end position="288"/>
    </location>
</feature>
<feature type="region of interest" description="Disordered" evidence="1">
    <location>
        <begin position="45"/>
        <end position="64"/>
    </location>
</feature>
<dbReference type="InterPro" id="IPR019286">
    <property type="entry name" value="DUF2339_TM"/>
</dbReference>
<dbReference type="AlphaFoldDB" id="A0A235B9E4"/>
<comment type="caution">
    <text evidence="3">The sequence shown here is derived from an EMBL/GenBank/DDBJ whole genome shotgun (WGS) entry which is preliminary data.</text>
</comment>
<feature type="transmembrane region" description="Helical" evidence="2">
    <location>
        <begin position="320"/>
        <end position="340"/>
    </location>
</feature>
<dbReference type="PANTHER" id="PTHR38434">
    <property type="entry name" value="BLL2549 PROTEIN"/>
    <property type="match status" value="1"/>
</dbReference>
<feature type="transmembrane region" description="Helical" evidence="2">
    <location>
        <begin position="295"/>
        <end position="314"/>
    </location>
</feature>
<feature type="transmembrane region" description="Helical" evidence="2">
    <location>
        <begin position="192"/>
        <end position="209"/>
    </location>
</feature>
<feature type="transmembrane region" description="Helical" evidence="2">
    <location>
        <begin position="407"/>
        <end position="435"/>
    </location>
</feature>
<feature type="region of interest" description="Disordered" evidence="1">
    <location>
        <begin position="75"/>
        <end position="121"/>
    </location>
</feature>
<feature type="transmembrane region" description="Helical" evidence="2">
    <location>
        <begin position="646"/>
        <end position="667"/>
    </location>
</feature>
<organism evidence="3 4">
    <name type="scientific">Paludifilum halophilum</name>
    <dbReference type="NCBI Taxonomy" id="1642702"/>
    <lineage>
        <taxon>Bacteria</taxon>
        <taxon>Bacillati</taxon>
        <taxon>Bacillota</taxon>
        <taxon>Bacilli</taxon>
        <taxon>Bacillales</taxon>
        <taxon>Thermoactinomycetaceae</taxon>
        <taxon>Paludifilum</taxon>
    </lineage>
</organism>
<dbReference type="Proteomes" id="UP000215459">
    <property type="component" value="Unassembled WGS sequence"/>
</dbReference>
<keyword evidence="2" id="KW-0812">Transmembrane</keyword>
<evidence type="ECO:0000256" key="2">
    <source>
        <dbReference type="SAM" id="Phobius"/>
    </source>
</evidence>
<feature type="transmembrane region" description="Helical" evidence="2">
    <location>
        <begin position="215"/>
        <end position="236"/>
    </location>
</feature>
<feature type="compositionally biased region" description="Low complexity" evidence="1">
    <location>
        <begin position="96"/>
        <end position="114"/>
    </location>
</feature>
<dbReference type="RefSeq" id="WP_094263234.1">
    <property type="nucleotide sequence ID" value="NZ_NOWF01000002.1"/>
</dbReference>
<feature type="transmembrane region" description="Helical" evidence="2">
    <location>
        <begin position="136"/>
        <end position="153"/>
    </location>
</feature>
<feature type="transmembrane region" description="Helical" evidence="2">
    <location>
        <begin position="485"/>
        <end position="501"/>
    </location>
</feature>
<keyword evidence="2" id="KW-1133">Transmembrane helix</keyword>
<name>A0A235B9E4_9BACL</name>
<keyword evidence="2" id="KW-0472">Membrane</keyword>
<feature type="transmembrane region" description="Helical" evidence="2">
    <location>
        <begin position="699"/>
        <end position="717"/>
    </location>
</feature>
<proteinExistence type="predicted"/>
<evidence type="ECO:0000313" key="3">
    <source>
        <dbReference type="EMBL" id="OYD08886.1"/>
    </source>
</evidence>
<evidence type="ECO:0000256" key="1">
    <source>
        <dbReference type="SAM" id="MobiDB-lite"/>
    </source>
</evidence>
<gene>
    <name evidence="3" type="ORF">CHM34_03640</name>
</gene>
<reference evidence="3 4" key="1">
    <citation type="submission" date="2017-07" db="EMBL/GenBank/DDBJ databases">
        <title>The genome sequence of Paludifilum halophilum highlights mechanisms for microbial adaptation to high salt environemnts.</title>
        <authorList>
            <person name="Belbahri L."/>
        </authorList>
    </citation>
    <scope>NUCLEOTIDE SEQUENCE [LARGE SCALE GENOMIC DNA]</scope>
    <source>
        <strain evidence="3 4">DSM 102817</strain>
    </source>
</reference>
<feature type="transmembrane region" description="Helical" evidence="2">
    <location>
        <begin position="245"/>
        <end position="264"/>
    </location>
</feature>
<dbReference type="EMBL" id="NOWF01000002">
    <property type="protein sequence ID" value="OYD08886.1"/>
    <property type="molecule type" value="Genomic_DNA"/>
</dbReference>
<feature type="transmembrane region" description="Helical" evidence="2">
    <location>
        <begin position="583"/>
        <end position="602"/>
    </location>
</feature>
<feature type="transmembrane region" description="Helical" evidence="2">
    <location>
        <begin position="551"/>
        <end position="571"/>
    </location>
</feature>
<evidence type="ECO:0008006" key="5">
    <source>
        <dbReference type="Google" id="ProtNLM"/>
    </source>
</evidence>
<feature type="transmembrane region" description="Helical" evidence="2">
    <location>
        <begin position="614"/>
        <end position="634"/>
    </location>
</feature>
<dbReference type="PANTHER" id="PTHR38434:SF1">
    <property type="entry name" value="BLL2549 PROTEIN"/>
    <property type="match status" value="1"/>
</dbReference>
<keyword evidence="4" id="KW-1185">Reference proteome</keyword>
<feature type="transmembrane region" description="Helical" evidence="2">
    <location>
        <begin position="6"/>
        <end position="28"/>
    </location>
</feature>
<dbReference type="Pfam" id="PF10101">
    <property type="entry name" value="DUF2339"/>
    <property type="match status" value="1"/>
</dbReference>
<feature type="transmembrane region" description="Helical" evidence="2">
    <location>
        <begin position="513"/>
        <end position="531"/>
    </location>
</feature>
<evidence type="ECO:0000313" key="4">
    <source>
        <dbReference type="Proteomes" id="UP000215459"/>
    </source>
</evidence>